<dbReference type="RefSeq" id="WP_038638604.1">
    <property type="nucleotide sequence ID" value="NZ_CP009888.1"/>
</dbReference>
<accession>A0A0A7ECK7</accession>
<gene>
    <name evidence="2" type="ORF">OM33_03030</name>
</gene>
<feature type="domain" description="DUF5916" evidence="1">
    <location>
        <begin position="371"/>
        <end position="742"/>
    </location>
</feature>
<reference evidence="2 3" key="1">
    <citation type="submission" date="2014-11" db="EMBL/GenBank/DDBJ databases">
        <title>Complete Genome Sequence of Pseudoalteromonas sp. Strain OCN003 Isolated from Kaneohe Bay, Oahu, Hawaii.</title>
        <authorList>
            <person name="Beurmann S."/>
            <person name="Videau P."/>
            <person name="Ushijima B."/>
            <person name="Smith A.M."/>
            <person name="Aeby G.S."/>
            <person name="Callahan S.M."/>
            <person name="Belcaid M."/>
        </authorList>
    </citation>
    <scope>NUCLEOTIDE SEQUENCE [LARGE SCALE GENOMIC DNA]</scope>
    <source>
        <strain evidence="2 3">OCN003</strain>
    </source>
</reference>
<dbReference type="SUPFAM" id="SSF49344">
    <property type="entry name" value="CBD9-like"/>
    <property type="match status" value="1"/>
</dbReference>
<dbReference type="KEGG" id="pseo:OM33_03030"/>
<sequence length="744" mass="85068">MKTPLFYALTLVSFTSGASQSEIVLDGKLSELVWQDATKYQTFYQVVPATLSEHKNKVEGRVYSDQKGMYIGMINYQPANQRQKQYNLQDAFMQADFNRFVVDFSGDGSGAYLFAVTLGGGIQDAVLTPQLATDYDWDGAWQSAFYESEQFWSIEAFIPWHAVSFRHKQDAHGYSQVGVSLQLYDLAKNYIYGSQQQTTGNSDFYLEMPKVEVKIPQSQQWAFVPYASYSNNLVANDSEANLGFDLVYKPNHHQKLSVAVNPDFGQVDSDEVVLNYSAVETLRTDKRPFFTQDISVFSIPSERNTKLIHTRRIGASSDDNSELITPIDVAARFVHQGENLQLAGFAVAEDNLASDAGKDFYAGRINYTEQTAAKNWQTGMLATKTKRPWLARDAYTYAWDSQYQSDTWSGQMALMRTDVTEASSSEQGTGVSLNAKYQFSINTSLSASYLRLDDAFDNNDLGYSERNNWRTSEIKFSHAINTQNNWFNRILQRASFNYHSDDSGLKLTSNPQYLVNFNLENGGQFETVVNYFAGAWHDNLGYGTDAVYVEDNWTTRFMYISPYTGMFSWAASYQNDQEGLNGRADQYAIDLTLMPHPNWRIVFNNYFRTGDGWLVANQQNLITEYDRDYYANYIKISGLVMENLEFSSTFQWANLKAKSKDVFRVSNGDLVSQNLDTSFDDSRFNLQLKLRYKMGTYSDVFLVYGRGGTEFIERDLTQNRFATLENSWQQPDQEFVTFKVRYLF</sequence>
<feature type="domain" description="DUF5916" evidence="1">
    <location>
        <begin position="222"/>
        <end position="322"/>
    </location>
</feature>
<protein>
    <recommendedName>
        <fullName evidence="1">DUF5916 domain-containing protein</fullName>
    </recommendedName>
</protein>
<proteinExistence type="predicted"/>
<dbReference type="HOGENOM" id="CLU_022024_0_0_6"/>
<evidence type="ECO:0000259" key="1">
    <source>
        <dbReference type="Pfam" id="PF19313"/>
    </source>
</evidence>
<dbReference type="InterPro" id="IPR045670">
    <property type="entry name" value="DUF5916"/>
</dbReference>
<evidence type="ECO:0000313" key="3">
    <source>
        <dbReference type="Proteomes" id="UP000030341"/>
    </source>
</evidence>
<keyword evidence="3" id="KW-1185">Reference proteome</keyword>
<dbReference type="Proteomes" id="UP000030341">
    <property type="component" value="Chromosome 1"/>
</dbReference>
<dbReference type="Gene3D" id="2.60.40.1190">
    <property type="match status" value="1"/>
</dbReference>
<dbReference type="STRING" id="1348114.OM33_03030"/>
<evidence type="ECO:0000313" key="2">
    <source>
        <dbReference type="EMBL" id="AIY64238.1"/>
    </source>
</evidence>
<organism evidence="2 3">
    <name type="scientific">Pseudoalteromonas piratica</name>
    <dbReference type="NCBI Taxonomy" id="1348114"/>
    <lineage>
        <taxon>Bacteria</taxon>
        <taxon>Pseudomonadati</taxon>
        <taxon>Pseudomonadota</taxon>
        <taxon>Gammaproteobacteria</taxon>
        <taxon>Alteromonadales</taxon>
        <taxon>Pseudoalteromonadaceae</taxon>
        <taxon>Pseudoalteromonas</taxon>
    </lineage>
</organism>
<name>A0A0A7ECK7_9GAMM</name>
<dbReference type="Pfam" id="PF19313">
    <property type="entry name" value="DUF5916"/>
    <property type="match status" value="2"/>
</dbReference>
<dbReference type="AlphaFoldDB" id="A0A0A7ECK7"/>
<dbReference type="EMBL" id="CP009888">
    <property type="protein sequence ID" value="AIY64238.1"/>
    <property type="molecule type" value="Genomic_DNA"/>
</dbReference>
<dbReference type="OrthoDB" id="9786766at2"/>
<dbReference type="eggNOG" id="COG2091">
    <property type="taxonomic scope" value="Bacteria"/>
</dbReference>